<dbReference type="Pfam" id="PF00528">
    <property type="entry name" value="BPD_transp_1"/>
    <property type="match status" value="1"/>
</dbReference>
<dbReference type="InterPro" id="IPR000515">
    <property type="entry name" value="MetI-like"/>
</dbReference>
<comment type="caution">
    <text evidence="9">The sequence shown here is derived from an EMBL/GenBank/DDBJ whole genome shotgun (WGS) entry which is preliminary data.</text>
</comment>
<dbReference type="InterPro" id="IPR051393">
    <property type="entry name" value="ABC_transporter_permease"/>
</dbReference>
<evidence type="ECO:0000256" key="2">
    <source>
        <dbReference type="ARBA" id="ARBA00022448"/>
    </source>
</evidence>
<feature type="transmembrane region" description="Helical" evidence="7">
    <location>
        <begin position="250"/>
        <end position="272"/>
    </location>
</feature>
<evidence type="ECO:0000256" key="4">
    <source>
        <dbReference type="ARBA" id="ARBA00022692"/>
    </source>
</evidence>
<dbReference type="Gene3D" id="1.10.3720.10">
    <property type="entry name" value="MetI-like"/>
    <property type="match status" value="1"/>
</dbReference>
<keyword evidence="10" id="KW-1185">Reference proteome</keyword>
<organism evidence="9 10">
    <name type="scientific">Jatrophihabitans lederbergiae</name>
    <dbReference type="NCBI Taxonomy" id="3075547"/>
    <lineage>
        <taxon>Bacteria</taxon>
        <taxon>Bacillati</taxon>
        <taxon>Actinomycetota</taxon>
        <taxon>Actinomycetes</taxon>
        <taxon>Jatrophihabitantales</taxon>
        <taxon>Jatrophihabitantaceae</taxon>
        <taxon>Jatrophihabitans</taxon>
    </lineage>
</organism>
<feature type="transmembrane region" description="Helical" evidence="7">
    <location>
        <begin position="53"/>
        <end position="76"/>
    </location>
</feature>
<evidence type="ECO:0000259" key="8">
    <source>
        <dbReference type="PROSITE" id="PS50928"/>
    </source>
</evidence>
<comment type="subcellular location">
    <subcellularLocation>
        <location evidence="1 7">Cell membrane</location>
        <topology evidence="1 7">Multi-pass membrane protein</topology>
    </subcellularLocation>
</comment>
<dbReference type="PANTHER" id="PTHR30193:SF41">
    <property type="entry name" value="DIACETYLCHITOBIOSE UPTAKE SYSTEM PERMEASE PROTEIN NGCF"/>
    <property type="match status" value="1"/>
</dbReference>
<evidence type="ECO:0000256" key="5">
    <source>
        <dbReference type="ARBA" id="ARBA00022989"/>
    </source>
</evidence>
<accession>A0ABU2JEV7</accession>
<keyword evidence="3" id="KW-1003">Cell membrane</keyword>
<dbReference type="SUPFAM" id="SSF161098">
    <property type="entry name" value="MetI-like"/>
    <property type="match status" value="1"/>
</dbReference>
<keyword evidence="4 7" id="KW-0812">Transmembrane</keyword>
<dbReference type="InterPro" id="IPR035906">
    <property type="entry name" value="MetI-like_sf"/>
</dbReference>
<keyword evidence="2 7" id="KW-0813">Transport</keyword>
<dbReference type="Proteomes" id="UP001183176">
    <property type="component" value="Unassembled WGS sequence"/>
</dbReference>
<reference evidence="10" key="1">
    <citation type="submission" date="2023-07" db="EMBL/GenBank/DDBJ databases">
        <title>30 novel species of actinomycetes from the DSMZ collection.</title>
        <authorList>
            <person name="Nouioui I."/>
        </authorList>
    </citation>
    <scope>NUCLEOTIDE SEQUENCE [LARGE SCALE GENOMIC DNA]</scope>
    <source>
        <strain evidence="10">DSM 44399</strain>
    </source>
</reference>
<sequence>MAPALIFFVVFVIYPIVVSIRTSFYNYDGLTVATPAGLSNYVNVFVDPDLRAALLHSLLLLVFYSALPVCIGLVLAGTMSRIRVYGLTVFRAVLFLPQILSSVVVAVAWRGLLASDGPVNGVLEHVGLGSLATSWLGNFNTALPSIGIIGTWVEYGLCMVLFLAGIVTIDRSLYEAARLDGAGPVREFFAVTLPALRPQISIALILTITFALRNFDLIWNTTRGGPGTSTTVPSLFVYLDAFQNRELGQASALAVVLTIIILIVVAIVQVAVREPSGRPRPVGAERGTR</sequence>
<evidence type="ECO:0000313" key="9">
    <source>
        <dbReference type="EMBL" id="MDT0263537.1"/>
    </source>
</evidence>
<feature type="domain" description="ABC transmembrane type-1" evidence="8">
    <location>
        <begin position="54"/>
        <end position="268"/>
    </location>
</feature>
<proteinExistence type="inferred from homology"/>
<dbReference type="PROSITE" id="PS50928">
    <property type="entry name" value="ABC_TM1"/>
    <property type="match status" value="1"/>
</dbReference>
<gene>
    <name evidence="9" type="ORF">RM423_19330</name>
</gene>
<feature type="transmembrane region" description="Helical" evidence="7">
    <location>
        <begin position="88"/>
        <end position="109"/>
    </location>
</feature>
<name>A0ABU2JEV7_9ACTN</name>
<evidence type="ECO:0000256" key="1">
    <source>
        <dbReference type="ARBA" id="ARBA00004651"/>
    </source>
</evidence>
<dbReference type="EMBL" id="JAVREH010000042">
    <property type="protein sequence ID" value="MDT0263537.1"/>
    <property type="molecule type" value="Genomic_DNA"/>
</dbReference>
<dbReference type="CDD" id="cd06261">
    <property type="entry name" value="TM_PBP2"/>
    <property type="match status" value="1"/>
</dbReference>
<evidence type="ECO:0000313" key="10">
    <source>
        <dbReference type="Proteomes" id="UP001183176"/>
    </source>
</evidence>
<keyword evidence="5 7" id="KW-1133">Transmembrane helix</keyword>
<evidence type="ECO:0000256" key="3">
    <source>
        <dbReference type="ARBA" id="ARBA00022475"/>
    </source>
</evidence>
<dbReference type="PANTHER" id="PTHR30193">
    <property type="entry name" value="ABC TRANSPORTER PERMEASE PROTEIN"/>
    <property type="match status" value="1"/>
</dbReference>
<keyword evidence="6 7" id="KW-0472">Membrane</keyword>
<evidence type="ECO:0000256" key="7">
    <source>
        <dbReference type="RuleBase" id="RU363032"/>
    </source>
</evidence>
<comment type="similarity">
    <text evidence="7">Belongs to the binding-protein-dependent transport system permease family.</text>
</comment>
<feature type="transmembrane region" description="Helical" evidence="7">
    <location>
        <begin position="188"/>
        <end position="212"/>
    </location>
</feature>
<feature type="transmembrane region" description="Helical" evidence="7">
    <location>
        <begin position="146"/>
        <end position="167"/>
    </location>
</feature>
<dbReference type="SUPFAM" id="SSF160964">
    <property type="entry name" value="MalF N-terminal region-like"/>
    <property type="match status" value="1"/>
</dbReference>
<evidence type="ECO:0000256" key="6">
    <source>
        <dbReference type="ARBA" id="ARBA00023136"/>
    </source>
</evidence>
<protein>
    <submittedName>
        <fullName evidence="9">Sugar ABC transporter permease</fullName>
    </submittedName>
</protein>